<evidence type="ECO:0000313" key="1">
    <source>
        <dbReference type="EMBL" id="VAW76574.1"/>
    </source>
</evidence>
<accession>A0A3B0Z5H3</accession>
<dbReference type="AlphaFoldDB" id="A0A3B0Z5H3"/>
<gene>
    <name evidence="1" type="ORF">MNBD_GAMMA12-2263</name>
</gene>
<dbReference type="EMBL" id="UOFL01000110">
    <property type="protein sequence ID" value="VAW76574.1"/>
    <property type="molecule type" value="Genomic_DNA"/>
</dbReference>
<reference evidence="1" key="1">
    <citation type="submission" date="2018-06" db="EMBL/GenBank/DDBJ databases">
        <authorList>
            <person name="Zhirakovskaya E."/>
        </authorList>
    </citation>
    <scope>NUCLEOTIDE SEQUENCE</scope>
</reference>
<sequence length="74" mass="8041">MKFIKGQFVEFDGLPAVVVGVEGEPDVPKGHVGLWFGEPKVERKSKGGSGGHKPKVYTVPTEYCKKTKGPVFSH</sequence>
<protein>
    <submittedName>
        <fullName evidence="1">Uncharacterized protein</fullName>
    </submittedName>
</protein>
<proteinExistence type="predicted"/>
<name>A0A3B0Z5H3_9ZZZZ</name>
<organism evidence="1">
    <name type="scientific">hydrothermal vent metagenome</name>
    <dbReference type="NCBI Taxonomy" id="652676"/>
    <lineage>
        <taxon>unclassified sequences</taxon>
        <taxon>metagenomes</taxon>
        <taxon>ecological metagenomes</taxon>
    </lineage>
</organism>